<comment type="similarity">
    <text evidence="1">Belongs to the BPI/LBP/Plunc superfamily. BPI/LBP family.</text>
</comment>
<protein>
    <submittedName>
        <fullName evidence="6">Lipopolysaccharide binding/bactericidal permeability increasing protein-2</fullName>
    </submittedName>
</protein>
<accession>K0FD16</accession>
<feature type="domain" description="Lipid-binding serum glycoprotein N-terminal" evidence="4">
    <location>
        <begin position="31"/>
        <end position="257"/>
    </location>
</feature>
<keyword evidence="3" id="KW-0732">Signal</keyword>
<dbReference type="GO" id="GO:0005615">
    <property type="term" value="C:extracellular space"/>
    <property type="evidence" value="ECO:0007669"/>
    <property type="project" value="TreeGrafter"/>
</dbReference>
<reference evidence="6" key="1">
    <citation type="submission" date="2012-07" db="EMBL/GenBank/DDBJ databases">
        <title>Molecular characterization of two secreted LBP/BPI proteins from a symbiotic marine nematode.</title>
        <authorList>
            <person name="Bauer L."/>
            <person name="Bulgheresi S."/>
        </authorList>
    </citation>
    <scope>NUCLEOTIDE SEQUENCE</scope>
</reference>
<dbReference type="Gene3D" id="3.15.20.10">
    <property type="entry name" value="Bactericidal permeability-increasing protein, domain 2"/>
    <property type="match status" value="1"/>
</dbReference>
<dbReference type="Pfam" id="PF02886">
    <property type="entry name" value="LBP_BPI_CETP_C"/>
    <property type="match status" value="1"/>
</dbReference>
<dbReference type="GO" id="GO:0008289">
    <property type="term" value="F:lipid binding"/>
    <property type="evidence" value="ECO:0007669"/>
    <property type="project" value="InterPro"/>
</dbReference>
<dbReference type="Gene3D" id="3.15.10.10">
    <property type="entry name" value="Bactericidal permeability-increasing protein, domain 1"/>
    <property type="match status" value="1"/>
</dbReference>
<dbReference type="SMART" id="SM00328">
    <property type="entry name" value="BPI1"/>
    <property type="match status" value="1"/>
</dbReference>
<dbReference type="PANTHER" id="PTHR10504">
    <property type="entry name" value="BACTERICIDAL PERMEABILITY-INCREASING BPI PROTEIN-RELATED"/>
    <property type="match status" value="1"/>
</dbReference>
<dbReference type="InterPro" id="IPR017943">
    <property type="entry name" value="Bactericidal_perm-incr_a/b_dom"/>
</dbReference>
<evidence type="ECO:0000256" key="2">
    <source>
        <dbReference type="ARBA" id="ARBA00023157"/>
    </source>
</evidence>
<dbReference type="EMBL" id="JX440862">
    <property type="protein sequence ID" value="AFU08551.1"/>
    <property type="molecule type" value="mRNA"/>
</dbReference>
<feature type="non-terminal residue" evidence="6">
    <location>
        <position position="505"/>
    </location>
</feature>
<dbReference type="InterPro" id="IPR032942">
    <property type="entry name" value="BPI/LBP/Plunc"/>
</dbReference>
<dbReference type="AlphaFoldDB" id="K0FD16"/>
<evidence type="ECO:0000259" key="5">
    <source>
        <dbReference type="SMART" id="SM00329"/>
    </source>
</evidence>
<feature type="chain" id="PRO_5003831379" evidence="3">
    <location>
        <begin position="21"/>
        <end position="505"/>
    </location>
</feature>
<dbReference type="InterPro" id="IPR017942">
    <property type="entry name" value="Lipid-bd_serum_glycop_N"/>
</dbReference>
<evidence type="ECO:0000313" key="6">
    <source>
        <dbReference type="EMBL" id="AFU08551.1"/>
    </source>
</evidence>
<organism evidence="6">
    <name type="scientific">Laxus oneistus</name>
    <dbReference type="NCBI Taxonomy" id="74811"/>
    <lineage>
        <taxon>Eukaryota</taxon>
        <taxon>Metazoa</taxon>
        <taxon>Ecdysozoa</taxon>
        <taxon>Nematoda</taxon>
        <taxon>Chromadorea</taxon>
        <taxon>Desmodorida</taxon>
        <taxon>Desmodorina</taxon>
        <taxon>Desmodoroidea</taxon>
        <taxon>Desmodoridae</taxon>
        <taxon>Stilbonematinae</taxon>
        <taxon>Laxus</taxon>
    </lineage>
</organism>
<sequence length="505" mass="56477">MLFCSVFVIILCWSVSTVYGIEKEKSGIRIRVTRTGLDYASALGSAILDDEIPNTPVPDVTATITRGPGRGHVILENVNITLFKSPEFSYILHPPKNLTFLTKGGFVKVEGDWLAWYKVLFNVSLSGKINASAGDIDIRMSAEVIRTPKGLPEVNVTSCSAEIGDLNLEIEGGVIQWIVNLFRHVIAWNLKHELAKQFCVSTQGILMDLANRELQTLPTEIPIYEQFYLHYALSKDPKIAKNFVQSQIGAEITWKGESATPVAPIPLPNATTRANASRMLYIWGSDYVLNTFLYTAHRHKAIQFLISKNMDTKIAQFLKTTCMILCIGRMVPEIGKKYPNQSLDIHVHSSNPPLAEIQPAGAILNATAFADIYLSPWNETGNLMFRTQITFAGSLGIRMVRRRVVGNLSIDNFHIQLVESHIGKIPLKALVIVEDAAKPVLQDLANKHLRRGLPVPTVKGAILVRPRVKLLERAIEIETDLSYKKYFPRRIMKNWKKVGDKLLNN</sequence>
<dbReference type="Pfam" id="PF01273">
    <property type="entry name" value="LBP_BPI_CETP"/>
    <property type="match status" value="1"/>
</dbReference>
<keyword evidence="2" id="KW-1015">Disulfide bond</keyword>
<name>K0FD16_9BILA</name>
<feature type="domain" description="Lipid-binding serum glycoprotein C-terminal" evidence="5">
    <location>
        <begin position="274"/>
        <end position="479"/>
    </location>
</feature>
<evidence type="ECO:0000259" key="4">
    <source>
        <dbReference type="SMART" id="SM00328"/>
    </source>
</evidence>
<feature type="signal peptide" evidence="3">
    <location>
        <begin position="1"/>
        <end position="20"/>
    </location>
</feature>
<dbReference type="InterPro" id="IPR001124">
    <property type="entry name" value="Lipid-bd_serum_glycop_C"/>
</dbReference>
<proteinExistence type="evidence at transcript level"/>
<dbReference type="PANTHER" id="PTHR10504:SF145">
    <property type="entry name" value="PROTEIN CBG15266"/>
    <property type="match status" value="1"/>
</dbReference>
<dbReference type="SUPFAM" id="SSF55394">
    <property type="entry name" value="Bactericidal permeability-increasing protein, BPI"/>
    <property type="match status" value="2"/>
</dbReference>
<dbReference type="SMART" id="SM00329">
    <property type="entry name" value="BPI2"/>
    <property type="match status" value="1"/>
</dbReference>
<evidence type="ECO:0000256" key="1">
    <source>
        <dbReference type="ARBA" id="ARBA00007292"/>
    </source>
</evidence>
<evidence type="ECO:0000256" key="3">
    <source>
        <dbReference type="SAM" id="SignalP"/>
    </source>
</evidence>